<sequence>MVVRSSNTLPPYVGEHNRQINRSILRPVSPEANQSYLPQLLVMIVRVVDNANNEIPDEFPAWERTATQALLYQHTLALWALELSLQGYYSNIGRVVRPFNR</sequence>
<accession>A0AAV4EZA5</accession>
<evidence type="ECO:0000313" key="2">
    <source>
        <dbReference type="Proteomes" id="UP000762676"/>
    </source>
</evidence>
<gene>
    <name evidence="1" type="ORF">ElyMa_003668600</name>
</gene>
<evidence type="ECO:0000313" key="1">
    <source>
        <dbReference type="EMBL" id="GFR65793.1"/>
    </source>
</evidence>
<dbReference type="EMBL" id="BMAT01007502">
    <property type="protein sequence ID" value="GFR65793.1"/>
    <property type="molecule type" value="Genomic_DNA"/>
</dbReference>
<dbReference type="Proteomes" id="UP000762676">
    <property type="component" value="Unassembled WGS sequence"/>
</dbReference>
<proteinExistence type="predicted"/>
<reference evidence="1 2" key="1">
    <citation type="journal article" date="2021" name="Elife">
        <title>Chloroplast acquisition without the gene transfer in kleptoplastic sea slugs, Plakobranchus ocellatus.</title>
        <authorList>
            <person name="Maeda T."/>
            <person name="Takahashi S."/>
            <person name="Yoshida T."/>
            <person name="Shimamura S."/>
            <person name="Takaki Y."/>
            <person name="Nagai Y."/>
            <person name="Toyoda A."/>
            <person name="Suzuki Y."/>
            <person name="Arimoto A."/>
            <person name="Ishii H."/>
            <person name="Satoh N."/>
            <person name="Nishiyama T."/>
            <person name="Hasebe M."/>
            <person name="Maruyama T."/>
            <person name="Minagawa J."/>
            <person name="Obokata J."/>
            <person name="Shigenobu S."/>
        </authorList>
    </citation>
    <scope>NUCLEOTIDE SEQUENCE [LARGE SCALE GENOMIC DNA]</scope>
</reference>
<keyword evidence="2" id="KW-1185">Reference proteome</keyword>
<name>A0AAV4EZA5_9GAST</name>
<dbReference type="AlphaFoldDB" id="A0AAV4EZA5"/>
<protein>
    <submittedName>
        <fullName evidence="1">Uncharacterized protein</fullName>
    </submittedName>
</protein>
<organism evidence="1 2">
    <name type="scientific">Elysia marginata</name>
    <dbReference type="NCBI Taxonomy" id="1093978"/>
    <lineage>
        <taxon>Eukaryota</taxon>
        <taxon>Metazoa</taxon>
        <taxon>Spiralia</taxon>
        <taxon>Lophotrochozoa</taxon>
        <taxon>Mollusca</taxon>
        <taxon>Gastropoda</taxon>
        <taxon>Heterobranchia</taxon>
        <taxon>Euthyneura</taxon>
        <taxon>Panpulmonata</taxon>
        <taxon>Sacoglossa</taxon>
        <taxon>Placobranchoidea</taxon>
        <taxon>Plakobranchidae</taxon>
        <taxon>Elysia</taxon>
    </lineage>
</organism>
<comment type="caution">
    <text evidence="1">The sequence shown here is derived from an EMBL/GenBank/DDBJ whole genome shotgun (WGS) entry which is preliminary data.</text>
</comment>